<evidence type="ECO:0000313" key="3">
    <source>
        <dbReference type="Proteomes" id="UP000591131"/>
    </source>
</evidence>
<sequence>MGVSGSGKTRMVQNFVYGGERPSAAIPDVKGLSGARKLSSVSTASISSLASQASTRSKSRYQYIPTFVDHYTKRVNNDTIVEVIDTGGLEHPQVQEVLPGLLKDADGVIFVYNTWRGFTVLCDWISMLQSQRKRPAMVMAFDEKDVNFSCPFGLFHSPRAQAFDLLLSIMGIRPDSTKSDRSSSQIKRGVVRGRSASHLSSKGEPSSMEELRRLYRQRSSVSTTAVGNSLKRAVF</sequence>
<dbReference type="Gene3D" id="3.40.50.300">
    <property type="entry name" value="P-loop containing nucleotide triphosphate hydrolases"/>
    <property type="match status" value="1"/>
</dbReference>
<evidence type="ECO:0000256" key="1">
    <source>
        <dbReference type="SAM" id="MobiDB-lite"/>
    </source>
</evidence>
<feature type="region of interest" description="Disordered" evidence="1">
    <location>
        <begin position="175"/>
        <end position="210"/>
    </location>
</feature>
<dbReference type="Proteomes" id="UP000591131">
    <property type="component" value="Unassembled WGS sequence"/>
</dbReference>
<gene>
    <name evidence="2" type="ORF">FOL47_002302</name>
</gene>
<keyword evidence="3" id="KW-1185">Reference proteome</keyword>
<organism evidence="2 3">
    <name type="scientific">Perkinsus chesapeaki</name>
    <name type="common">Clam parasite</name>
    <name type="synonym">Perkinsus andrewsi</name>
    <dbReference type="NCBI Taxonomy" id="330153"/>
    <lineage>
        <taxon>Eukaryota</taxon>
        <taxon>Sar</taxon>
        <taxon>Alveolata</taxon>
        <taxon>Perkinsozoa</taxon>
        <taxon>Perkinsea</taxon>
        <taxon>Perkinsida</taxon>
        <taxon>Perkinsidae</taxon>
        <taxon>Perkinsus</taxon>
    </lineage>
</organism>
<dbReference type="AlphaFoldDB" id="A0A7J6MEE9"/>
<dbReference type="EMBL" id="JAAPAO010000161">
    <property type="protein sequence ID" value="KAF4669968.1"/>
    <property type="molecule type" value="Genomic_DNA"/>
</dbReference>
<accession>A0A7J6MEE9</accession>
<reference evidence="2 3" key="1">
    <citation type="submission" date="2020-04" db="EMBL/GenBank/DDBJ databases">
        <title>Perkinsus chesapeaki whole genome sequence.</title>
        <authorList>
            <person name="Bogema D.R."/>
        </authorList>
    </citation>
    <scope>NUCLEOTIDE SEQUENCE [LARGE SCALE GENOMIC DNA]</scope>
    <source>
        <strain evidence="2">ATCC PRA-425</strain>
    </source>
</reference>
<dbReference type="InterPro" id="IPR027417">
    <property type="entry name" value="P-loop_NTPase"/>
</dbReference>
<evidence type="ECO:0000313" key="2">
    <source>
        <dbReference type="EMBL" id="KAF4669968.1"/>
    </source>
</evidence>
<protein>
    <submittedName>
        <fullName evidence="2">Uncharacterized protein</fullName>
    </submittedName>
</protein>
<comment type="caution">
    <text evidence="2">The sequence shown here is derived from an EMBL/GenBank/DDBJ whole genome shotgun (WGS) entry which is preliminary data.</text>
</comment>
<proteinExistence type="predicted"/>
<name>A0A7J6MEE9_PERCH</name>
<dbReference type="SUPFAM" id="SSF52540">
    <property type="entry name" value="P-loop containing nucleoside triphosphate hydrolases"/>
    <property type="match status" value="1"/>
</dbReference>